<name>A0A822YYN1_NELNU</name>
<sequence length="110" mass="11981">MRKCSTPGSVAQKKAYFEAHNEKIAARSAQPLEAEKQMGVDQLRLHEASNGDLVGNVHGHNAEFDPSNFERTTEATDAMALAKAVTKPIHLIESLTYGAVTTLYIILNNS</sequence>
<dbReference type="PANTHER" id="PTHR47286:SF2">
    <property type="entry name" value="F3I6.9 PROTEIN"/>
    <property type="match status" value="1"/>
</dbReference>
<evidence type="ECO:0000313" key="1">
    <source>
        <dbReference type="EMBL" id="DAD34368.1"/>
    </source>
</evidence>
<gene>
    <name evidence="1" type="ORF">HUJ06_005008</name>
</gene>
<reference evidence="1 2" key="1">
    <citation type="journal article" date="2020" name="Mol. Biol. Evol.">
        <title>Distinct Expression and Methylation Patterns for Genes with Different Fates following a Single Whole-Genome Duplication in Flowering Plants.</title>
        <authorList>
            <person name="Shi T."/>
            <person name="Rahmani R.S."/>
            <person name="Gugger P.F."/>
            <person name="Wang M."/>
            <person name="Li H."/>
            <person name="Zhang Y."/>
            <person name="Li Z."/>
            <person name="Wang Q."/>
            <person name="Van de Peer Y."/>
            <person name="Marchal K."/>
            <person name="Chen J."/>
        </authorList>
    </citation>
    <scope>NUCLEOTIDE SEQUENCE [LARGE SCALE GENOMIC DNA]</scope>
    <source>
        <tissue evidence="1">Leaf</tissue>
    </source>
</reference>
<dbReference type="AlphaFoldDB" id="A0A822YYN1"/>
<evidence type="ECO:0000313" key="2">
    <source>
        <dbReference type="Proteomes" id="UP000607653"/>
    </source>
</evidence>
<dbReference type="PANTHER" id="PTHR47286">
    <property type="entry name" value="F3I6.9 PROTEIN"/>
    <property type="match status" value="1"/>
</dbReference>
<dbReference type="EMBL" id="DUZY01000004">
    <property type="protein sequence ID" value="DAD34368.1"/>
    <property type="molecule type" value="Genomic_DNA"/>
</dbReference>
<comment type="caution">
    <text evidence="1">The sequence shown here is derived from an EMBL/GenBank/DDBJ whole genome shotgun (WGS) entry which is preliminary data.</text>
</comment>
<accession>A0A822YYN1</accession>
<proteinExistence type="predicted"/>
<dbReference type="Proteomes" id="UP000607653">
    <property type="component" value="Unassembled WGS sequence"/>
</dbReference>
<organism evidence="1 2">
    <name type="scientific">Nelumbo nucifera</name>
    <name type="common">Sacred lotus</name>
    <dbReference type="NCBI Taxonomy" id="4432"/>
    <lineage>
        <taxon>Eukaryota</taxon>
        <taxon>Viridiplantae</taxon>
        <taxon>Streptophyta</taxon>
        <taxon>Embryophyta</taxon>
        <taxon>Tracheophyta</taxon>
        <taxon>Spermatophyta</taxon>
        <taxon>Magnoliopsida</taxon>
        <taxon>Proteales</taxon>
        <taxon>Nelumbonaceae</taxon>
        <taxon>Nelumbo</taxon>
    </lineage>
</organism>
<protein>
    <submittedName>
        <fullName evidence="1">Uncharacterized protein</fullName>
    </submittedName>
</protein>
<keyword evidence="2" id="KW-1185">Reference proteome</keyword>